<dbReference type="EMBL" id="BSNZ01000008">
    <property type="protein sequence ID" value="GLQ84720.1"/>
    <property type="molecule type" value="Genomic_DNA"/>
</dbReference>
<feature type="transmembrane region" description="Helical" evidence="2">
    <location>
        <begin position="12"/>
        <end position="35"/>
    </location>
</feature>
<proteinExistence type="predicted"/>
<organism evidence="3 5">
    <name type="scientific">Gluconobacter sphaericus NBRC 12467</name>
    <dbReference type="NCBI Taxonomy" id="1307951"/>
    <lineage>
        <taxon>Bacteria</taxon>
        <taxon>Pseudomonadati</taxon>
        <taxon>Pseudomonadota</taxon>
        <taxon>Alphaproteobacteria</taxon>
        <taxon>Acetobacterales</taxon>
        <taxon>Acetobacteraceae</taxon>
        <taxon>Gluconobacter</taxon>
    </lineage>
</organism>
<protein>
    <submittedName>
        <fullName evidence="3">Uncharacterized protein</fullName>
    </submittedName>
</protein>
<dbReference type="Proteomes" id="UP001156708">
    <property type="component" value="Unassembled WGS sequence"/>
</dbReference>
<gene>
    <name evidence="3" type="ORF">GCM10007872_16280</name>
    <name evidence="4" type="ORF">GCM10007872_20330</name>
</gene>
<accession>A0AA37SJ32</accession>
<reference evidence="3" key="3">
    <citation type="submission" date="2023-01" db="EMBL/GenBank/DDBJ databases">
        <title>Draft genome sequence of Gluconobacter sphaericus strain NBRC 12467.</title>
        <authorList>
            <person name="Sun Q."/>
            <person name="Mori K."/>
        </authorList>
    </citation>
    <scope>NUCLEOTIDE SEQUENCE</scope>
    <source>
        <strain evidence="3">NBRC 12467</strain>
    </source>
</reference>
<keyword evidence="2" id="KW-0472">Membrane</keyword>
<evidence type="ECO:0000313" key="3">
    <source>
        <dbReference type="EMBL" id="GLQ84720.1"/>
    </source>
</evidence>
<dbReference type="RefSeq" id="WP_141352363.1">
    <property type="nucleotide sequence ID" value="NZ_BARA01000113.1"/>
</dbReference>
<keyword evidence="2" id="KW-1133">Transmembrane helix</keyword>
<evidence type="ECO:0000256" key="2">
    <source>
        <dbReference type="SAM" id="Phobius"/>
    </source>
</evidence>
<keyword evidence="2" id="KW-0812">Transmembrane</keyword>
<dbReference type="EMBL" id="BSNZ01000013">
    <property type="protein sequence ID" value="GLQ85125.1"/>
    <property type="molecule type" value="Genomic_DNA"/>
</dbReference>
<reference evidence="3" key="1">
    <citation type="journal article" date="2014" name="Int. J. Syst. Evol. Microbiol.">
        <title>Complete genome sequence of Corynebacterium casei LMG S-19264T (=DSM 44701T), isolated from a smear-ripened cheese.</title>
        <authorList>
            <consortium name="US DOE Joint Genome Institute (JGI-PGF)"/>
            <person name="Walter F."/>
            <person name="Albersmeier A."/>
            <person name="Kalinowski J."/>
            <person name="Ruckert C."/>
        </authorList>
    </citation>
    <scope>NUCLEOTIDE SEQUENCE</scope>
    <source>
        <strain evidence="3">NBRC 12467</strain>
    </source>
</reference>
<evidence type="ECO:0000313" key="4">
    <source>
        <dbReference type="EMBL" id="GLQ85125.1"/>
    </source>
</evidence>
<evidence type="ECO:0000256" key="1">
    <source>
        <dbReference type="SAM" id="MobiDB-lite"/>
    </source>
</evidence>
<comment type="caution">
    <text evidence="3">The sequence shown here is derived from an EMBL/GenBank/DDBJ whole genome shotgun (WGS) entry which is preliminary data.</text>
</comment>
<keyword evidence="5" id="KW-1185">Reference proteome</keyword>
<dbReference type="AlphaFoldDB" id="A0AA37SJ32"/>
<name>A0AA37SJ32_9PROT</name>
<sequence length="137" mass="14389">MISWKEWAAPALKIAIAVFFVMLTILAAIYVPAYVTHDAGTIDYKDYGRTDFITIVLSALSAILAALGIVLAVLGAVGFVAIKSAAKKTARKIAKQEATRIAEEVATRVAAAYNAQSGLDDSSPMNDDAGSIAAAER</sequence>
<feature type="transmembrane region" description="Helical" evidence="2">
    <location>
        <begin position="55"/>
        <end position="82"/>
    </location>
</feature>
<reference evidence="5" key="2">
    <citation type="journal article" date="2019" name="Int. J. Syst. Evol. Microbiol.">
        <title>The Global Catalogue of Microorganisms (GCM) 10K type strain sequencing project: providing services to taxonomists for standard genome sequencing and annotation.</title>
        <authorList>
            <consortium name="The Broad Institute Genomics Platform"/>
            <consortium name="The Broad Institute Genome Sequencing Center for Infectious Disease"/>
            <person name="Wu L."/>
            <person name="Ma J."/>
        </authorList>
    </citation>
    <scope>NUCLEOTIDE SEQUENCE [LARGE SCALE GENOMIC DNA]</scope>
    <source>
        <strain evidence="5">NBRC 12467</strain>
    </source>
</reference>
<evidence type="ECO:0000313" key="5">
    <source>
        <dbReference type="Proteomes" id="UP001156708"/>
    </source>
</evidence>
<feature type="region of interest" description="Disordered" evidence="1">
    <location>
        <begin position="117"/>
        <end position="137"/>
    </location>
</feature>